<gene>
    <name evidence="1" type="ORF">K8I29_04005</name>
</gene>
<dbReference type="InterPro" id="IPR004658">
    <property type="entry name" value="OMP_Slp"/>
</dbReference>
<dbReference type="GO" id="GO:0019867">
    <property type="term" value="C:outer membrane"/>
    <property type="evidence" value="ECO:0007669"/>
    <property type="project" value="InterPro"/>
</dbReference>
<protein>
    <submittedName>
        <fullName evidence="1">Slp family lipoprotein</fullName>
    </submittedName>
</protein>
<dbReference type="PROSITE" id="PS51257">
    <property type="entry name" value="PROKAR_LIPOPROTEIN"/>
    <property type="match status" value="1"/>
</dbReference>
<reference evidence="1" key="2">
    <citation type="submission" date="2021-08" db="EMBL/GenBank/DDBJ databases">
        <authorList>
            <person name="Dalcin Martins P."/>
        </authorList>
    </citation>
    <scope>NUCLEOTIDE SEQUENCE</scope>
    <source>
        <strain evidence="1">MAG_39</strain>
    </source>
</reference>
<accession>A0A953JAS4</accession>
<dbReference type="PANTHER" id="PTHR37530">
    <property type="entry name" value="OUTER MEMBRANE PROTEIN SLP"/>
    <property type="match status" value="1"/>
</dbReference>
<proteinExistence type="predicted"/>
<comment type="caution">
    <text evidence="1">The sequence shown here is derived from an EMBL/GenBank/DDBJ whole genome shotgun (WGS) entry which is preliminary data.</text>
</comment>
<keyword evidence="1" id="KW-0449">Lipoprotein</keyword>
<dbReference type="PIRSF" id="PIRSF004982">
    <property type="entry name" value="SlP"/>
    <property type="match status" value="1"/>
</dbReference>
<dbReference type="EMBL" id="JAIOIV010000031">
    <property type="protein sequence ID" value="MBZ0155364.1"/>
    <property type="molecule type" value="Genomic_DNA"/>
</dbReference>
<sequence length="192" mass="23038">MKRVLPILLLVLFLSSCAPVLRKDLMQAGSTAVPFARMQETPLLYKGNLYILGGRIIRTRNTAEGSLIEAIYVPVDSNGYLKEYQRTSQIRFLALLPKNRGFLDPEIYRKGREVTVAGEFTEIRMGKIDEVDYPYPLFTIVELHLWEEQQYRPPPYSPWYAPYPYYYSPYSYPYPRWWDDPFWRYRHPYWWW</sequence>
<name>A0A953JAS4_9BACT</name>
<dbReference type="AlphaFoldDB" id="A0A953JAS4"/>
<dbReference type="PANTHER" id="PTHR37530:SF1">
    <property type="entry name" value="OUTER MEMBRANE PROTEIN SLP"/>
    <property type="match status" value="1"/>
</dbReference>
<dbReference type="Pfam" id="PF03843">
    <property type="entry name" value="Slp"/>
    <property type="match status" value="1"/>
</dbReference>
<organism evidence="1 2">
    <name type="scientific">Candidatus Nitrobium versatile</name>
    <dbReference type="NCBI Taxonomy" id="2884831"/>
    <lineage>
        <taxon>Bacteria</taxon>
        <taxon>Pseudomonadati</taxon>
        <taxon>Nitrospirota</taxon>
        <taxon>Nitrospiria</taxon>
        <taxon>Nitrospirales</taxon>
        <taxon>Nitrospiraceae</taxon>
        <taxon>Candidatus Nitrobium</taxon>
    </lineage>
</organism>
<reference evidence="1" key="1">
    <citation type="journal article" date="2021" name="bioRxiv">
        <title>Unraveling nitrogen, sulfur and carbon metabolic pathways and microbial community transcriptional responses to substrate deprivation and toxicity stresses in a bioreactor mimicking anoxic brackish coastal sediment conditions.</title>
        <authorList>
            <person name="Martins P.D."/>
            <person name="Echeveste M.J."/>
            <person name="Arshad A."/>
            <person name="Kurth J."/>
            <person name="Ouboter H."/>
            <person name="Jetten M.S.M."/>
            <person name="Welte C.U."/>
        </authorList>
    </citation>
    <scope>NUCLEOTIDE SEQUENCE</scope>
    <source>
        <strain evidence="1">MAG_39</strain>
    </source>
</reference>
<evidence type="ECO:0000313" key="2">
    <source>
        <dbReference type="Proteomes" id="UP000705867"/>
    </source>
</evidence>
<dbReference type="Proteomes" id="UP000705867">
    <property type="component" value="Unassembled WGS sequence"/>
</dbReference>
<evidence type="ECO:0000313" key="1">
    <source>
        <dbReference type="EMBL" id="MBZ0155364.1"/>
    </source>
</evidence>